<dbReference type="CDD" id="cd06662">
    <property type="entry name" value="SURF1"/>
    <property type="match status" value="1"/>
</dbReference>
<keyword evidence="4 6" id="KW-1133">Transmembrane helix</keyword>
<dbReference type="GO" id="GO:0005743">
    <property type="term" value="C:mitochondrial inner membrane"/>
    <property type="evidence" value="ECO:0007669"/>
    <property type="project" value="UniProtKB-SubCell"/>
</dbReference>
<comment type="function">
    <text evidence="6">Probably involved in the biogenesis of the COX complex.</text>
</comment>
<dbReference type="InterPro" id="IPR002994">
    <property type="entry name" value="Surf1/Shy1"/>
</dbReference>
<evidence type="ECO:0000256" key="6">
    <source>
        <dbReference type="RuleBase" id="RU363076"/>
    </source>
</evidence>
<dbReference type="PANTHER" id="PTHR23427">
    <property type="entry name" value="SURFEIT LOCUS PROTEIN"/>
    <property type="match status" value="1"/>
</dbReference>
<dbReference type="AlphaFoldDB" id="A0A5K3FBY1"/>
<organism evidence="8">
    <name type="scientific">Mesocestoides corti</name>
    <name type="common">Flatworm</name>
    <dbReference type="NCBI Taxonomy" id="53468"/>
    <lineage>
        <taxon>Eukaryota</taxon>
        <taxon>Metazoa</taxon>
        <taxon>Spiralia</taxon>
        <taxon>Lophotrochozoa</taxon>
        <taxon>Platyhelminthes</taxon>
        <taxon>Cestoda</taxon>
        <taxon>Eucestoda</taxon>
        <taxon>Cyclophyllidea</taxon>
        <taxon>Mesocestoididae</taxon>
        <taxon>Mesocestoides</taxon>
    </lineage>
</organism>
<feature type="transmembrane region" description="Helical" evidence="6">
    <location>
        <begin position="128"/>
        <end position="148"/>
    </location>
</feature>
<sequence>MIIGPRAIITDDITAGGYGSAWGSKASSDDHAKVSNLINRGWVPATLRDPAARPAGQPPPFTPGPKSITNAGKNQQPHQQYFCREVDRMSQAMNTLPLFIDAFYESSVKGGPIGGQTKVLLRNNHLEYIITWFSLGTFSLAMWVYWLFF</sequence>
<evidence type="ECO:0000256" key="2">
    <source>
        <dbReference type="ARBA" id="ARBA00007165"/>
    </source>
</evidence>
<evidence type="ECO:0000256" key="4">
    <source>
        <dbReference type="ARBA" id="ARBA00022989"/>
    </source>
</evidence>
<comment type="caution">
    <text evidence="6">Lacks conserved residue(s) required for the propagation of feature annotation.</text>
</comment>
<dbReference type="PROSITE" id="PS50895">
    <property type="entry name" value="SURF1"/>
    <property type="match status" value="1"/>
</dbReference>
<comment type="subcellular location">
    <subcellularLocation>
        <location evidence="1">Membrane</location>
    </subcellularLocation>
    <subcellularLocation>
        <location evidence="6">Mitochondrion inner membrane</location>
        <topology evidence="6">Multi-pass membrane protein</topology>
    </subcellularLocation>
</comment>
<dbReference type="InterPro" id="IPR045214">
    <property type="entry name" value="Surf1/Surf4"/>
</dbReference>
<reference evidence="8" key="1">
    <citation type="submission" date="2019-11" db="UniProtKB">
        <authorList>
            <consortium name="WormBaseParasite"/>
        </authorList>
    </citation>
    <scope>IDENTIFICATION</scope>
</reference>
<dbReference type="WBParaSite" id="MCU_007104-RA">
    <property type="protein sequence ID" value="MCU_007104-RA"/>
    <property type="gene ID" value="MCU_007104"/>
</dbReference>
<keyword evidence="6" id="KW-0999">Mitochondrion inner membrane</keyword>
<feature type="region of interest" description="Disordered" evidence="7">
    <location>
        <begin position="48"/>
        <end position="74"/>
    </location>
</feature>
<evidence type="ECO:0000256" key="5">
    <source>
        <dbReference type="ARBA" id="ARBA00023136"/>
    </source>
</evidence>
<protein>
    <recommendedName>
        <fullName evidence="6">SURF1-like protein</fullName>
    </recommendedName>
</protein>
<keyword evidence="3 6" id="KW-0812">Transmembrane</keyword>
<evidence type="ECO:0000256" key="3">
    <source>
        <dbReference type="ARBA" id="ARBA00022692"/>
    </source>
</evidence>
<keyword evidence="6" id="KW-0496">Mitochondrion</keyword>
<dbReference type="Pfam" id="PF02104">
    <property type="entry name" value="SURF1"/>
    <property type="match status" value="1"/>
</dbReference>
<proteinExistence type="inferred from homology"/>
<comment type="similarity">
    <text evidence="2 6">Belongs to the SURF1 family.</text>
</comment>
<accession>A0A5K3FBY1</accession>
<evidence type="ECO:0000313" key="8">
    <source>
        <dbReference type="WBParaSite" id="MCU_007104-RA"/>
    </source>
</evidence>
<evidence type="ECO:0000256" key="7">
    <source>
        <dbReference type="SAM" id="MobiDB-lite"/>
    </source>
</evidence>
<keyword evidence="5 6" id="KW-0472">Membrane</keyword>
<evidence type="ECO:0000256" key="1">
    <source>
        <dbReference type="ARBA" id="ARBA00004370"/>
    </source>
</evidence>
<name>A0A5K3FBY1_MESCO</name>
<dbReference type="PANTHER" id="PTHR23427:SF2">
    <property type="entry name" value="SURFEIT LOCUS PROTEIN 1"/>
    <property type="match status" value="1"/>
</dbReference>